<evidence type="ECO:0000313" key="1">
    <source>
        <dbReference type="EMBL" id="CAE7653609.1"/>
    </source>
</evidence>
<sequence length="145" mass="16876">MQHLQLIRTKSLRPVETPHPSRLHVLHVSAFQLVITQEEVVHVPKVMEQEPATNFHVEEWVDIPIKSRVEKIVHIPIIREEQRLIQNPLEVVVEVAQPQVVVKVVEVPKITVEEKIIKVPKITRTVVDTAAWLHWHSITKQRYST</sequence>
<dbReference type="Proteomes" id="UP000649617">
    <property type="component" value="Unassembled WGS sequence"/>
</dbReference>
<evidence type="ECO:0000313" key="2">
    <source>
        <dbReference type="Proteomes" id="UP000649617"/>
    </source>
</evidence>
<dbReference type="AlphaFoldDB" id="A0A812W157"/>
<dbReference type="OrthoDB" id="436376at2759"/>
<gene>
    <name evidence="1" type="primary">AGD14</name>
    <name evidence="1" type="ORF">SPIL2461_LOCUS17504</name>
</gene>
<accession>A0A812W157</accession>
<reference evidence="1" key="1">
    <citation type="submission" date="2021-02" db="EMBL/GenBank/DDBJ databases">
        <authorList>
            <person name="Dougan E. K."/>
            <person name="Rhodes N."/>
            <person name="Thang M."/>
            <person name="Chan C."/>
        </authorList>
    </citation>
    <scope>NUCLEOTIDE SEQUENCE</scope>
</reference>
<protein>
    <submittedName>
        <fullName evidence="1">AGD14 protein</fullName>
    </submittedName>
</protein>
<organism evidence="1 2">
    <name type="scientific">Symbiodinium pilosum</name>
    <name type="common">Dinoflagellate</name>
    <dbReference type="NCBI Taxonomy" id="2952"/>
    <lineage>
        <taxon>Eukaryota</taxon>
        <taxon>Sar</taxon>
        <taxon>Alveolata</taxon>
        <taxon>Dinophyceae</taxon>
        <taxon>Suessiales</taxon>
        <taxon>Symbiodiniaceae</taxon>
        <taxon>Symbiodinium</taxon>
    </lineage>
</organism>
<name>A0A812W157_SYMPI</name>
<proteinExistence type="predicted"/>
<keyword evidence="2" id="KW-1185">Reference proteome</keyword>
<dbReference type="EMBL" id="CAJNIZ010043205">
    <property type="protein sequence ID" value="CAE7653609.1"/>
    <property type="molecule type" value="Genomic_DNA"/>
</dbReference>
<comment type="caution">
    <text evidence="1">The sequence shown here is derived from an EMBL/GenBank/DDBJ whole genome shotgun (WGS) entry which is preliminary data.</text>
</comment>